<gene>
    <name evidence="3" type="ORF">CYJ57_05130</name>
</gene>
<evidence type="ECO:0000313" key="3">
    <source>
        <dbReference type="EMBL" id="PKY88603.1"/>
    </source>
</evidence>
<keyword evidence="2" id="KW-0812">Transmembrane</keyword>
<keyword evidence="2" id="KW-1133">Transmembrane helix</keyword>
<organism evidence="3 4">
    <name type="scientific">Falseniella ignava</name>
    <dbReference type="NCBI Taxonomy" id="137730"/>
    <lineage>
        <taxon>Bacteria</taxon>
        <taxon>Bacillati</taxon>
        <taxon>Bacillota</taxon>
        <taxon>Bacilli</taxon>
        <taxon>Lactobacillales</taxon>
        <taxon>Aerococcaceae</taxon>
        <taxon>Falseniella</taxon>
    </lineage>
</organism>
<dbReference type="AlphaFoldDB" id="A0A2I1JZ13"/>
<comment type="caution">
    <text evidence="3">The sequence shown here is derived from an EMBL/GenBank/DDBJ whole genome shotgun (WGS) entry which is preliminary data.</text>
</comment>
<dbReference type="Proteomes" id="UP000234384">
    <property type="component" value="Unassembled WGS sequence"/>
</dbReference>
<feature type="transmembrane region" description="Helical" evidence="2">
    <location>
        <begin position="5"/>
        <end position="21"/>
    </location>
</feature>
<feature type="transmembrane region" description="Helical" evidence="2">
    <location>
        <begin position="118"/>
        <end position="137"/>
    </location>
</feature>
<dbReference type="EMBL" id="PKHE01000012">
    <property type="protein sequence ID" value="PKY88603.1"/>
    <property type="molecule type" value="Genomic_DNA"/>
</dbReference>
<evidence type="ECO:0000313" key="4">
    <source>
        <dbReference type="Proteomes" id="UP000234384"/>
    </source>
</evidence>
<feature type="transmembrane region" description="Helical" evidence="2">
    <location>
        <begin position="41"/>
        <end position="68"/>
    </location>
</feature>
<accession>A0A2I1JZ13</accession>
<evidence type="ECO:0000256" key="1">
    <source>
        <dbReference type="SAM" id="Coils"/>
    </source>
</evidence>
<evidence type="ECO:0008006" key="5">
    <source>
        <dbReference type="Google" id="ProtNLM"/>
    </source>
</evidence>
<keyword evidence="2" id="KW-0472">Membrane</keyword>
<dbReference type="OrthoDB" id="2243657at2"/>
<reference evidence="3 4" key="1">
    <citation type="submission" date="2017-12" db="EMBL/GenBank/DDBJ databases">
        <title>Phylogenetic diversity of female urinary microbiome.</title>
        <authorList>
            <person name="Thomas-White K."/>
            <person name="Wolfe A.J."/>
        </authorList>
    </citation>
    <scope>NUCLEOTIDE SEQUENCE [LARGE SCALE GENOMIC DNA]</scope>
    <source>
        <strain evidence="3 4">UMB0898</strain>
    </source>
</reference>
<dbReference type="RefSeq" id="WP_006701073.1">
    <property type="nucleotide sequence ID" value="NZ_PKHE01000012.1"/>
</dbReference>
<sequence length="322" mass="37116">MDTIILMLALACFIYQGYYYVRLNATYPLSLFVLQHYGAYIIIALMFTFLTGLSAAHITVWFTGFIFLDLLAHVYRKYFKKSNVRLRHLIYGGMVGVVTLATLLAIENTPYMGTGHLMSLIITYGTIAIPTLLILWLNQKGSIDFNRLFKHNTASSFKKNSTLTKHYHDAGLSDEDIQYFRQEMSVLRDLIIQLEDEMNQAAKLKAVNVRHNTIDVAQKFFQAIVKDPTRIVNASNTIYRTIPSLADLAAKYNEINHHIAKTKQTYLLLERTVQTIEELSEQLTEEYLAFHQEMINDLDDEIKFAEKNIHRSQHDFNDTSNL</sequence>
<name>A0A2I1JZ13_9LACT</name>
<feature type="transmembrane region" description="Helical" evidence="2">
    <location>
        <begin position="89"/>
        <end position="106"/>
    </location>
</feature>
<dbReference type="InterPro" id="IPR018770">
    <property type="entry name" value="ChloroindolylP_hydrolase"/>
</dbReference>
<dbReference type="Pfam" id="PF10112">
    <property type="entry name" value="Halogen_Hydrol"/>
    <property type="match status" value="1"/>
</dbReference>
<keyword evidence="1" id="KW-0175">Coiled coil</keyword>
<protein>
    <recommendedName>
        <fullName evidence="5">5-bromo-4-chloroindolyl phosphate hydrolysis protein</fullName>
    </recommendedName>
</protein>
<feature type="coiled-coil region" evidence="1">
    <location>
        <begin position="266"/>
        <end position="315"/>
    </location>
</feature>
<proteinExistence type="predicted"/>
<evidence type="ECO:0000256" key="2">
    <source>
        <dbReference type="SAM" id="Phobius"/>
    </source>
</evidence>